<dbReference type="PANTHER" id="PTHR46268">
    <property type="entry name" value="STRESS RESPONSE PROTEIN NHAX"/>
    <property type="match status" value="1"/>
</dbReference>
<dbReference type="InterPro" id="IPR006016">
    <property type="entry name" value="UspA"/>
</dbReference>
<sequence length="267" mass="30184">MLEKTLLPLSLKEPEQNLEHLAGFISHFGTKKVYLCHVVSRRSAGQMQEIEQKLEYHAGIFRSRDMDAEILIREGTIANAVCKLTGELDADYLSIPWKKKNVIKRAIFSSPDIDLLRICSFPTLIYRPPGYLDSGNKPGTIVYATDCKETDQKVLPYLNTVPFHAEKLYFLHVRARAPDPDTEKKRIEELTEKLDRLADQCRDNYPEVKPLIATGSVRSLIPRKSRTAGADLIVIGRNEKSSPMNKMLGSNAESLPHRTNTPILIIT</sequence>
<gene>
    <name evidence="3" type="ORF">NATSA_05775</name>
</gene>
<name>A0A8J7UV37_9BACT</name>
<accession>A0A8J7UV37</accession>
<comment type="similarity">
    <text evidence="1">Belongs to the universal stress protein A family.</text>
</comment>
<feature type="domain" description="UspA" evidence="2">
    <location>
        <begin position="140"/>
        <end position="266"/>
    </location>
</feature>
<dbReference type="Gene3D" id="3.40.50.620">
    <property type="entry name" value="HUPs"/>
    <property type="match status" value="2"/>
</dbReference>
<comment type="caution">
    <text evidence="3">The sequence shown here is derived from an EMBL/GenBank/DDBJ whole genome shotgun (WGS) entry which is preliminary data.</text>
</comment>
<dbReference type="Pfam" id="PF00582">
    <property type="entry name" value="Usp"/>
    <property type="match status" value="1"/>
</dbReference>
<proteinExistence type="inferred from homology"/>
<dbReference type="AlphaFoldDB" id="A0A8J7UV37"/>
<dbReference type="InterPro" id="IPR014729">
    <property type="entry name" value="Rossmann-like_a/b/a_fold"/>
</dbReference>
<dbReference type="SUPFAM" id="SSF52402">
    <property type="entry name" value="Adenine nucleotide alpha hydrolases-like"/>
    <property type="match status" value="2"/>
</dbReference>
<protein>
    <submittedName>
        <fullName evidence="3">Universal stress protein</fullName>
    </submittedName>
</protein>
<dbReference type="RefSeq" id="WP_210511059.1">
    <property type="nucleotide sequence ID" value="NZ_JAFIDN010000003.1"/>
</dbReference>
<dbReference type="Proteomes" id="UP000673975">
    <property type="component" value="Unassembled WGS sequence"/>
</dbReference>
<evidence type="ECO:0000259" key="2">
    <source>
        <dbReference type="Pfam" id="PF00582"/>
    </source>
</evidence>
<dbReference type="EMBL" id="JAFIDN010000003">
    <property type="protein sequence ID" value="MBP3192167.1"/>
    <property type="molecule type" value="Genomic_DNA"/>
</dbReference>
<dbReference type="PRINTS" id="PR01438">
    <property type="entry name" value="UNVRSLSTRESS"/>
</dbReference>
<organism evidence="3 4">
    <name type="scientific">Natronogracilivirga saccharolytica</name>
    <dbReference type="NCBI Taxonomy" id="2812953"/>
    <lineage>
        <taxon>Bacteria</taxon>
        <taxon>Pseudomonadati</taxon>
        <taxon>Balneolota</taxon>
        <taxon>Balneolia</taxon>
        <taxon>Balneolales</taxon>
        <taxon>Cyclonatronaceae</taxon>
        <taxon>Natronogracilivirga</taxon>
    </lineage>
</organism>
<keyword evidence="4" id="KW-1185">Reference proteome</keyword>
<dbReference type="PANTHER" id="PTHR46268:SF6">
    <property type="entry name" value="UNIVERSAL STRESS PROTEIN UP12"/>
    <property type="match status" value="1"/>
</dbReference>
<reference evidence="3" key="1">
    <citation type="submission" date="2021-02" db="EMBL/GenBank/DDBJ databases">
        <title>Natronogracilivirga saccharolytica gen. nov. sp. nov. a new anaerobic, haloalkiliphilic carbohydrate-fermenting bacterium from soda lake and proposing of Cyclonatronumiaceae fam. nov. in the phylum Balneolaeota.</title>
        <authorList>
            <person name="Zhilina T.N."/>
            <person name="Sorokin D.Y."/>
            <person name="Zavarzina D.G."/>
            <person name="Toshchakov S.V."/>
            <person name="Kublanov I.V."/>
        </authorList>
    </citation>
    <scope>NUCLEOTIDE SEQUENCE</scope>
    <source>
        <strain evidence="3">Z-1702</strain>
    </source>
</reference>
<evidence type="ECO:0000256" key="1">
    <source>
        <dbReference type="ARBA" id="ARBA00008791"/>
    </source>
</evidence>
<dbReference type="CDD" id="cd00293">
    <property type="entry name" value="USP-like"/>
    <property type="match status" value="2"/>
</dbReference>
<evidence type="ECO:0000313" key="4">
    <source>
        <dbReference type="Proteomes" id="UP000673975"/>
    </source>
</evidence>
<evidence type="ECO:0000313" key="3">
    <source>
        <dbReference type="EMBL" id="MBP3192167.1"/>
    </source>
</evidence>
<dbReference type="InterPro" id="IPR006015">
    <property type="entry name" value="Universal_stress_UspA"/>
</dbReference>